<evidence type="ECO:0000256" key="1">
    <source>
        <dbReference type="PROSITE-ProRule" id="PRU00076"/>
    </source>
</evidence>
<dbReference type="FunFam" id="2.10.25.10:FF:000363">
    <property type="entry name" value="Meprin A subunit"/>
    <property type="match status" value="1"/>
</dbReference>
<evidence type="ECO:0000313" key="4">
    <source>
        <dbReference type="EMBL" id="KAJ8796333.1"/>
    </source>
</evidence>
<evidence type="ECO:0000256" key="2">
    <source>
        <dbReference type="SAM" id="Phobius"/>
    </source>
</evidence>
<evidence type="ECO:0000313" key="5">
    <source>
        <dbReference type="Proteomes" id="UP001159641"/>
    </source>
</evidence>
<gene>
    <name evidence="4" type="ORF">J1605_018011</name>
</gene>
<dbReference type="InterPro" id="IPR000742">
    <property type="entry name" value="EGF"/>
</dbReference>
<dbReference type="PROSITE" id="PS50026">
    <property type="entry name" value="EGF_3"/>
    <property type="match status" value="1"/>
</dbReference>
<dbReference type="PANTHER" id="PTHR12199:SF5">
    <property type="entry name" value="MUCIN-2-LIKE ISOFORM X1"/>
    <property type="match status" value="1"/>
</dbReference>
<dbReference type="PANTHER" id="PTHR12199">
    <property type="entry name" value="INTERPHOTORECEPTOR MATRIX PROTEOGLYCAN"/>
    <property type="match status" value="1"/>
</dbReference>
<protein>
    <recommendedName>
        <fullName evidence="3">EGF-like domain-containing protein</fullName>
    </recommendedName>
</protein>
<dbReference type="Proteomes" id="UP001159641">
    <property type="component" value="Unassembled WGS sequence"/>
</dbReference>
<dbReference type="CDD" id="cd00054">
    <property type="entry name" value="EGF_CA"/>
    <property type="match status" value="1"/>
</dbReference>
<dbReference type="Gene3D" id="2.10.25.10">
    <property type="entry name" value="Laminin"/>
    <property type="match status" value="1"/>
</dbReference>
<dbReference type="GO" id="GO:0007601">
    <property type="term" value="P:visual perception"/>
    <property type="evidence" value="ECO:0007669"/>
    <property type="project" value="InterPro"/>
</dbReference>
<organism evidence="4 5">
    <name type="scientific">Eschrichtius robustus</name>
    <name type="common">California gray whale</name>
    <name type="synonym">Eschrichtius gibbosus</name>
    <dbReference type="NCBI Taxonomy" id="9764"/>
    <lineage>
        <taxon>Eukaryota</taxon>
        <taxon>Metazoa</taxon>
        <taxon>Chordata</taxon>
        <taxon>Craniata</taxon>
        <taxon>Vertebrata</taxon>
        <taxon>Euteleostomi</taxon>
        <taxon>Mammalia</taxon>
        <taxon>Eutheria</taxon>
        <taxon>Laurasiatheria</taxon>
        <taxon>Artiodactyla</taxon>
        <taxon>Whippomorpha</taxon>
        <taxon>Cetacea</taxon>
        <taxon>Mysticeti</taxon>
        <taxon>Eschrichtiidae</taxon>
        <taxon>Eschrichtius</taxon>
    </lineage>
</organism>
<name>A0AB34HYY5_ESCRO</name>
<sequence length="156" mass="17540">MISLHALLSPSLDISHLNTTQNEPIPTLDINDLCTSFKCENDGVCILHNGKAECRCPSGEDWWYMGERCEKRGSTRDTIVIAASSTVAVFALMLIITLVSVYCTRKKYHKETGSRTANTTLENSLRATTTEPARLELVLHNKRSHRNEKPAHRNEE</sequence>
<dbReference type="AlphaFoldDB" id="A0AB34HYY5"/>
<feature type="domain" description="EGF-like" evidence="3">
    <location>
        <begin position="30"/>
        <end position="70"/>
    </location>
</feature>
<accession>A0AB34HYY5</accession>
<dbReference type="SUPFAM" id="SSF57196">
    <property type="entry name" value="EGF/Laminin"/>
    <property type="match status" value="1"/>
</dbReference>
<keyword evidence="1" id="KW-0245">EGF-like domain</keyword>
<comment type="caution">
    <text evidence="1">Lacks conserved residue(s) required for the propagation of feature annotation.</text>
</comment>
<dbReference type="InterPro" id="IPR039861">
    <property type="entry name" value="IMPG"/>
</dbReference>
<proteinExistence type="predicted"/>
<keyword evidence="2" id="KW-0812">Transmembrane</keyword>
<feature type="transmembrane region" description="Helical" evidence="2">
    <location>
        <begin position="78"/>
        <end position="102"/>
    </location>
</feature>
<comment type="caution">
    <text evidence="4">The sequence shown here is derived from an EMBL/GenBank/DDBJ whole genome shotgun (WGS) entry which is preliminary data.</text>
</comment>
<keyword evidence="2" id="KW-0472">Membrane</keyword>
<evidence type="ECO:0000259" key="3">
    <source>
        <dbReference type="PROSITE" id="PS50026"/>
    </source>
</evidence>
<dbReference type="EMBL" id="JAIQCJ010000448">
    <property type="protein sequence ID" value="KAJ8796333.1"/>
    <property type="molecule type" value="Genomic_DNA"/>
</dbReference>
<keyword evidence="2" id="KW-1133">Transmembrane helix</keyword>
<reference evidence="4 5" key="1">
    <citation type="submission" date="2022-11" db="EMBL/GenBank/DDBJ databases">
        <title>Whole genome sequence of Eschrichtius robustus ER-17-0199.</title>
        <authorList>
            <person name="Bruniche-Olsen A."/>
            <person name="Black A.N."/>
            <person name="Fields C.J."/>
            <person name="Walden K."/>
            <person name="Dewoody J.A."/>
        </authorList>
    </citation>
    <scope>NUCLEOTIDE SEQUENCE [LARGE SCALE GENOMIC DNA]</scope>
    <source>
        <strain evidence="4">ER-17-0199</strain>
        <tissue evidence="4">Blubber</tissue>
    </source>
</reference>
<keyword evidence="5" id="KW-1185">Reference proteome</keyword>